<dbReference type="Gene3D" id="3.90.550.10">
    <property type="entry name" value="Spore Coat Polysaccharide Biosynthesis Protein SpsA, Chain A"/>
    <property type="match status" value="1"/>
</dbReference>
<dbReference type="PANTHER" id="PTHR10859:SF91">
    <property type="entry name" value="DOLICHYL-PHOSPHATE BETA-GLUCOSYLTRANSFERASE"/>
    <property type="match status" value="1"/>
</dbReference>
<dbReference type="STRING" id="1798665.A2942_01205"/>
<accession>A0A1G2DIG8</accession>
<evidence type="ECO:0000313" key="2">
    <source>
        <dbReference type="EMBL" id="OGZ13445.1"/>
    </source>
</evidence>
<dbReference type="Proteomes" id="UP000178534">
    <property type="component" value="Unassembled WGS sequence"/>
</dbReference>
<protein>
    <recommendedName>
        <fullName evidence="1">Glycosyltransferase 2-like domain-containing protein</fullName>
    </recommendedName>
</protein>
<dbReference type="Pfam" id="PF00535">
    <property type="entry name" value="Glycos_transf_2"/>
    <property type="match status" value="1"/>
</dbReference>
<proteinExistence type="predicted"/>
<sequence length="245" mass="27413">MKFTLVIPAFNEVSVIVPTLTGLCDGFRFFYDIDWTILVVDNGSTDGTREAVLDFGNKNVKLLRVEEKGKGNAIRRAFAKTDADIFGFTDADFPIAPVDIISAAQLIMNNAADVVVGSRLLPQSKSIGREWWRTWSSHVFNLLARAIVGVAVSDTQCPLKLMNAKGLTVMLATREPTWFFDVEFFALLSGVGLSVLEIPVTWNEHRYPKRKSKLKLADSFRAVRAMFRIRSMIPAQLSLLQSIKR</sequence>
<name>A0A1G2DIG8_9BACT</name>
<dbReference type="PANTHER" id="PTHR10859">
    <property type="entry name" value="GLYCOSYL TRANSFERASE"/>
    <property type="match status" value="1"/>
</dbReference>
<dbReference type="InterPro" id="IPR001173">
    <property type="entry name" value="Glyco_trans_2-like"/>
</dbReference>
<evidence type="ECO:0000313" key="3">
    <source>
        <dbReference type="Proteomes" id="UP000178534"/>
    </source>
</evidence>
<gene>
    <name evidence="2" type="ORF">A2942_01205</name>
</gene>
<reference evidence="2 3" key="1">
    <citation type="journal article" date="2016" name="Nat. Commun.">
        <title>Thousands of microbial genomes shed light on interconnected biogeochemical processes in an aquifer system.</title>
        <authorList>
            <person name="Anantharaman K."/>
            <person name="Brown C.T."/>
            <person name="Hug L.A."/>
            <person name="Sharon I."/>
            <person name="Castelle C.J."/>
            <person name="Probst A.J."/>
            <person name="Thomas B.C."/>
            <person name="Singh A."/>
            <person name="Wilkins M.J."/>
            <person name="Karaoz U."/>
            <person name="Brodie E.L."/>
            <person name="Williams K.H."/>
            <person name="Hubbard S.S."/>
            <person name="Banfield J.F."/>
        </authorList>
    </citation>
    <scope>NUCLEOTIDE SEQUENCE [LARGE SCALE GENOMIC DNA]</scope>
</reference>
<comment type="caution">
    <text evidence="2">The sequence shown here is derived from an EMBL/GenBank/DDBJ whole genome shotgun (WGS) entry which is preliminary data.</text>
</comment>
<evidence type="ECO:0000259" key="1">
    <source>
        <dbReference type="Pfam" id="PF00535"/>
    </source>
</evidence>
<dbReference type="GO" id="GO:0006487">
    <property type="term" value="P:protein N-linked glycosylation"/>
    <property type="evidence" value="ECO:0007669"/>
    <property type="project" value="TreeGrafter"/>
</dbReference>
<dbReference type="SUPFAM" id="SSF53448">
    <property type="entry name" value="Nucleotide-diphospho-sugar transferases"/>
    <property type="match status" value="1"/>
</dbReference>
<dbReference type="AlphaFoldDB" id="A0A1G2DIG8"/>
<dbReference type="InterPro" id="IPR029044">
    <property type="entry name" value="Nucleotide-diphossugar_trans"/>
</dbReference>
<dbReference type="EMBL" id="MHLP01000007">
    <property type="protein sequence ID" value="OGZ13445.1"/>
    <property type="molecule type" value="Genomic_DNA"/>
</dbReference>
<feature type="domain" description="Glycosyltransferase 2-like" evidence="1">
    <location>
        <begin position="5"/>
        <end position="163"/>
    </location>
</feature>
<organism evidence="2 3">
    <name type="scientific">Candidatus Lloydbacteria bacterium RIFCSPLOWO2_01_FULL_50_20</name>
    <dbReference type="NCBI Taxonomy" id="1798665"/>
    <lineage>
        <taxon>Bacteria</taxon>
        <taxon>Candidatus Lloydiibacteriota</taxon>
    </lineage>
</organism>